<proteinExistence type="predicted"/>
<gene>
    <name evidence="1" type="primary">Necator_chrI.g3133</name>
    <name evidence="1" type="ORF">RB195_007004</name>
</gene>
<keyword evidence="2" id="KW-1185">Reference proteome</keyword>
<evidence type="ECO:0000313" key="2">
    <source>
        <dbReference type="Proteomes" id="UP001303046"/>
    </source>
</evidence>
<comment type="caution">
    <text evidence="1">The sequence shown here is derived from an EMBL/GenBank/DDBJ whole genome shotgun (WGS) entry which is preliminary data.</text>
</comment>
<accession>A0ABR1BV65</accession>
<dbReference type="Proteomes" id="UP001303046">
    <property type="component" value="Unassembled WGS sequence"/>
</dbReference>
<sequence length="94" mass="10857">MNKKRTQFMKNAYCEDGGVQLDGSQIVSVPSSRPSGIYIDSKAQMGRSHYERRIDDGCTKSTVEWFPRDARRLRGRPPTRWGDMFATRMDQLRA</sequence>
<organism evidence="1 2">
    <name type="scientific">Necator americanus</name>
    <name type="common">Human hookworm</name>
    <dbReference type="NCBI Taxonomy" id="51031"/>
    <lineage>
        <taxon>Eukaryota</taxon>
        <taxon>Metazoa</taxon>
        <taxon>Ecdysozoa</taxon>
        <taxon>Nematoda</taxon>
        <taxon>Chromadorea</taxon>
        <taxon>Rhabditida</taxon>
        <taxon>Rhabditina</taxon>
        <taxon>Rhabditomorpha</taxon>
        <taxon>Strongyloidea</taxon>
        <taxon>Ancylostomatidae</taxon>
        <taxon>Bunostominae</taxon>
        <taxon>Necator</taxon>
    </lineage>
</organism>
<dbReference type="EMBL" id="JAVFWL010000001">
    <property type="protein sequence ID" value="KAK6730277.1"/>
    <property type="molecule type" value="Genomic_DNA"/>
</dbReference>
<reference evidence="1 2" key="1">
    <citation type="submission" date="2023-08" db="EMBL/GenBank/DDBJ databases">
        <title>A Necator americanus chromosomal reference genome.</title>
        <authorList>
            <person name="Ilik V."/>
            <person name="Petrzelkova K.J."/>
            <person name="Pardy F."/>
            <person name="Fuh T."/>
            <person name="Niatou-Singa F.S."/>
            <person name="Gouil Q."/>
            <person name="Baker L."/>
            <person name="Ritchie M.E."/>
            <person name="Jex A.R."/>
            <person name="Gazzola D."/>
            <person name="Li H."/>
            <person name="Toshio Fujiwara R."/>
            <person name="Zhan B."/>
            <person name="Aroian R.V."/>
            <person name="Pafco B."/>
            <person name="Schwarz E.M."/>
        </authorList>
    </citation>
    <scope>NUCLEOTIDE SEQUENCE [LARGE SCALE GENOMIC DNA]</scope>
    <source>
        <strain evidence="1 2">Aroian</strain>
        <tissue evidence="1">Whole animal</tissue>
    </source>
</reference>
<evidence type="ECO:0000313" key="1">
    <source>
        <dbReference type="EMBL" id="KAK6730277.1"/>
    </source>
</evidence>
<protein>
    <submittedName>
        <fullName evidence="1">Uncharacterized protein</fullName>
    </submittedName>
</protein>
<name>A0ABR1BV65_NECAM</name>